<name>A0ACB9FAN5_CICIN</name>
<dbReference type="Proteomes" id="UP001055811">
    <property type="component" value="Linkage Group LG03"/>
</dbReference>
<protein>
    <submittedName>
        <fullName evidence="1">Uncharacterized protein</fullName>
    </submittedName>
</protein>
<dbReference type="EMBL" id="CM042011">
    <property type="protein sequence ID" value="KAI3767741.1"/>
    <property type="molecule type" value="Genomic_DNA"/>
</dbReference>
<sequence>MSAQPSDVIRPTVNFPLSVWGDQFLVFEQQEDKDGVEKLVDDLKEEVRKEILATLNVPMEHSNLLKLVDAIQRLGIEHYFEEEINQAMQHIYDAYGDNWNGTGTSLWFRLMRRHGFFVSSDIMNMYKDKDGAFSESLKDDVQGLLELYEATFFSIPGEVILDDALDYTKNRLHEIAKDPLSINSDLSTQILAALKQPLHKRLPRLEALRFIPFYQRQTSHNKSLLKLAKLGFNILQSLHKKELSQIYKWWKVFDVPNNLPYARNRLVECYFWALSVYFEPQYSESRMFLARVLSMATLLDDTYDAYGTYEELLIFTEAIQRWSITCLEELPENMKLIYRMLMNLYEEMDKTLAKMGKAHHLKYVRDAMNEYIRSYMTEAKWTHEGYIPTVEEHIDLTYISSGYKFTLAASFAAMGNIIKDKTFKWVFTNPPLVKACCVLCRIMDDIVTHKEEQERKHVASAIECYMNQFDVPEQHVYDLFNKKVEDSWKEINRESLICKDVEWPVIMRVINLARAMDVLYKNKDHFTHVGEELINHIKSLLVDAIIV</sequence>
<comment type="caution">
    <text evidence="1">The sequence shown here is derived from an EMBL/GenBank/DDBJ whole genome shotgun (WGS) entry which is preliminary data.</text>
</comment>
<evidence type="ECO:0000313" key="1">
    <source>
        <dbReference type="EMBL" id="KAI3767741.1"/>
    </source>
</evidence>
<keyword evidence="2" id="KW-1185">Reference proteome</keyword>
<evidence type="ECO:0000313" key="2">
    <source>
        <dbReference type="Proteomes" id="UP001055811"/>
    </source>
</evidence>
<reference evidence="1 2" key="2">
    <citation type="journal article" date="2022" name="Mol. Ecol. Resour.">
        <title>The genomes of chicory, endive, great burdock and yacon provide insights into Asteraceae paleo-polyploidization history and plant inulin production.</title>
        <authorList>
            <person name="Fan W."/>
            <person name="Wang S."/>
            <person name="Wang H."/>
            <person name="Wang A."/>
            <person name="Jiang F."/>
            <person name="Liu H."/>
            <person name="Zhao H."/>
            <person name="Xu D."/>
            <person name="Zhang Y."/>
        </authorList>
    </citation>
    <scope>NUCLEOTIDE SEQUENCE [LARGE SCALE GENOMIC DNA]</scope>
    <source>
        <strain evidence="2">cv. Punajuju</strain>
        <tissue evidence="1">Leaves</tissue>
    </source>
</reference>
<gene>
    <name evidence="1" type="ORF">L2E82_18116</name>
</gene>
<reference evidence="2" key="1">
    <citation type="journal article" date="2022" name="Mol. Ecol. Resour.">
        <title>The genomes of chicory, endive, great burdock and yacon provide insights into Asteraceae palaeo-polyploidization history and plant inulin production.</title>
        <authorList>
            <person name="Fan W."/>
            <person name="Wang S."/>
            <person name="Wang H."/>
            <person name="Wang A."/>
            <person name="Jiang F."/>
            <person name="Liu H."/>
            <person name="Zhao H."/>
            <person name="Xu D."/>
            <person name="Zhang Y."/>
        </authorList>
    </citation>
    <scope>NUCLEOTIDE SEQUENCE [LARGE SCALE GENOMIC DNA]</scope>
    <source>
        <strain evidence="2">cv. Punajuju</strain>
    </source>
</reference>
<proteinExistence type="predicted"/>
<organism evidence="1 2">
    <name type="scientific">Cichorium intybus</name>
    <name type="common">Chicory</name>
    <dbReference type="NCBI Taxonomy" id="13427"/>
    <lineage>
        <taxon>Eukaryota</taxon>
        <taxon>Viridiplantae</taxon>
        <taxon>Streptophyta</taxon>
        <taxon>Embryophyta</taxon>
        <taxon>Tracheophyta</taxon>
        <taxon>Spermatophyta</taxon>
        <taxon>Magnoliopsida</taxon>
        <taxon>eudicotyledons</taxon>
        <taxon>Gunneridae</taxon>
        <taxon>Pentapetalae</taxon>
        <taxon>asterids</taxon>
        <taxon>campanulids</taxon>
        <taxon>Asterales</taxon>
        <taxon>Asteraceae</taxon>
        <taxon>Cichorioideae</taxon>
        <taxon>Cichorieae</taxon>
        <taxon>Cichoriinae</taxon>
        <taxon>Cichorium</taxon>
    </lineage>
</organism>
<accession>A0ACB9FAN5</accession>